<keyword evidence="1" id="KW-0812">Transmembrane</keyword>
<comment type="caution">
    <text evidence="2">The sequence shown here is derived from an EMBL/GenBank/DDBJ whole genome shotgun (WGS) entry which is preliminary data.</text>
</comment>
<dbReference type="AlphaFoldDB" id="A0A3A1QSR3"/>
<evidence type="ECO:0000313" key="2">
    <source>
        <dbReference type="EMBL" id="RIW30416.1"/>
    </source>
</evidence>
<dbReference type="OrthoDB" id="2850451at2"/>
<sequence length="231" mass="26790">MERELNQLDKKSYLNDMAISPSRKEEMLREIKKSKNSPFNLYKRTAAGLTGVAGFLIFIVFTAGFLQDSPLNQFSQSEKQTLNTIHFNKQYQSLIGLPKKAIIRGRSTLPEGTVLFVKVYESKKFDKTIEIEKAIINADGSYSVLLDREIPERDYYLTLELLPHKQNKEVKEMIGDHGINLKYSTWIDGLVDYYHEGELFNGIRMYGKIYANDEWTEGQKTWLEDDLENLE</sequence>
<proteinExistence type="predicted"/>
<dbReference type="EMBL" id="QXIR01000026">
    <property type="protein sequence ID" value="RIW30416.1"/>
    <property type="molecule type" value="Genomic_DNA"/>
</dbReference>
<evidence type="ECO:0000313" key="3">
    <source>
        <dbReference type="Proteomes" id="UP000265801"/>
    </source>
</evidence>
<dbReference type="Proteomes" id="UP000265801">
    <property type="component" value="Unassembled WGS sequence"/>
</dbReference>
<evidence type="ECO:0000256" key="1">
    <source>
        <dbReference type="SAM" id="Phobius"/>
    </source>
</evidence>
<accession>A0A3A1QSR3</accession>
<name>A0A3A1QSR3_9BACI</name>
<gene>
    <name evidence="2" type="ORF">D3H55_16920</name>
</gene>
<protein>
    <submittedName>
        <fullName evidence="2">Uncharacterized protein</fullName>
    </submittedName>
</protein>
<keyword evidence="3" id="KW-1185">Reference proteome</keyword>
<reference evidence="2 3" key="1">
    <citation type="submission" date="2018-09" db="EMBL/GenBank/DDBJ databases">
        <title>Bacillus saliacetes sp. nov., isolated from Thai shrimp paste (Ka-pi).</title>
        <authorList>
            <person name="Daroonpunt R."/>
            <person name="Tanasupawat S."/>
            <person name="Yiamsombut S."/>
        </authorList>
    </citation>
    <scope>NUCLEOTIDE SEQUENCE [LARGE SCALE GENOMIC DNA]</scope>
    <source>
        <strain evidence="2 3">SKP7-4</strain>
    </source>
</reference>
<keyword evidence="1" id="KW-0472">Membrane</keyword>
<feature type="transmembrane region" description="Helical" evidence="1">
    <location>
        <begin position="45"/>
        <end position="66"/>
    </location>
</feature>
<organism evidence="2 3">
    <name type="scientific">Bacillus salacetis</name>
    <dbReference type="NCBI Taxonomy" id="2315464"/>
    <lineage>
        <taxon>Bacteria</taxon>
        <taxon>Bacillati</taxon>
        <taxon>Bacillota</taxon>
        <taxon>Bacilli</taxon>
        <taxon>Bacillales</taxon>
        <taxon>Bacillaceae</taxon>
        <taxon>Bacillus</taxon>
    </lineage>
</organism>
<dbReference type="RefSeq" id="WP_119548500.1">
    <property type="nucleotide sequence ID" value="NZ_QXIR01000026.1"/>
</dbReference>
<keyword evidence="1" id="KW-1133">Transmembrane helix</keyword>